<accession>A0AA51RD21</accession>
<dbReference type="AlphaFoldDB" id="A0AA51RD21"/>
<evidence type="ECO:0000313" key="2">
    <source>
        <dbReference type="Proteomes" id="UP001244443"/>
    </source>
</evidence>
<reference evidence="1" key="1">
    <citation type="submission" date="2023-08" db="EMBL/GenBank/DDBJ databases">
        <title>Comparative genomics and taxonomic characterization of three novel marine species of genus Marivirga.</title>
        <authorList>
            <person name="Muhammad N."/>
            <person name="Kim S.-G."/>
        </authorList>
    </citation>
    <scope>NUCLEOTIDE SEQUENCE [LARGE SCALE GENOMIC DNA]</scope>
    <source>
        <strain evidence="1">ABR2-2</strain>
    </source>
</reference>
<evidence type="ECO:0000313" key="1">
    <source>
        <dbReference type="EMBL" id="WMN07264.1"/>
    </source>
</evidence>
<dbReference type="Proteomes" id="UP001244443">
    <property type="component" value="Chromosome"/>
</dbReference>
<organism evidence="1 2">
    <name type="scientific">Marivirga arenosa</name>
    <dbReference type="NCBI Taxonomy" id="3059076"/>
    <lineage>
        <taxon>Bacteria</taxon>
        <taxon>Pseudomonadati</taxon>
        <taxon>Bacteroidota</taxon>
        <taxon>Cytophagia</taxon>
        <taxon>Cytophagales</taxon>
        <taxon>Marivirgaceae</taxon>
        <taxon>Marivirga</taxon>
    </lineage>
</organism>
<sequence length="84" mass="9798">MTIEKIPYFLTFKDLNIILSDYGKKNINISINEDILDNSNVHIDDNFLSKRYQLLTDYPVIYFTNSNLEVFNKKITAATFDADI</sequence>
<proteinExistence type="predicted"/>
<dbReference type="EMBL" id="CP129970">
    <property type="protein sequence ID" value="WMN07264.1"/>
    <property type="molecule type" value="Genomic_DNA"/>
</dbReference>
<gene>
    <name evidence="1" type="ORF">QYS48_28335</name>
</gene>
<keyword evidence="2" id="KW-1185">Reference proteome</keyword>
<name>A0AA51RD21_9BACT</name>
<dbReference type="RefSeq" id="WP_308357357.1">
    <property type="nucleotide sequence ID" value="NZ_CP129970.2"/>
</dbReference>
<protein>
    <submittedName>
        <fullName evidence="1">Uncharacterized protein</fullName>
    </submittedName>
</protein>